<dbReference type="InParanoid" id="A0A166MKA3"/>
<keyword evidence="3" id="KW-1185">Reference proteome</keyword>
<gene>
    <name evidence="2" type="ORF">EXIGLDRAFT_784270</name>
</gene>
<feature type="region of interest" description="Disordered" evidence="1">
    <location>
        <begin position="145"/>
        <end position="237"/>
    </location>
</feature>
<evidence type="ECO:0000256" key="1">
    <source>
        <dbReference type="SAM" id="MobiDB-lite"/>
    </source>
</evidence>
<reference evidence="2 3" key="1">
    <citation type="journal article" date="2016" name="Mol. Biol. Evol.">
        <title>Comparative Genomics of Early-Diverging Mushroom-Forming Fungi Provides Insights into the Origins of Lignocellulose Decay Capabilities.</title>
        <authorList>
            <person name="Nagy L.G."/>
            <person name="Riley R."/>
            <person name="Tritt A."/>
            <person name="Adam C."/>
            <person name="Daum C."/>
            <person name="Floudas D."/>
            <person name="Sun H."/>
            <person name="Yadav J.S."/>
            <person name="Pangilinan J."/>
            <person name="Larsson K.H."/>
            <person name="Matsuura K."/>
            <person name="Barry K."/>
            <person name="Labutti K."/>
            <person name="Kuo R."/>
            <person name="Ohm R.A."/>
            <person name="Bhattacharya S.S."/>
            <person name="Shirouzu T."/>
            <person name="Yoshinaga Y."/>
            <person name="Martin F.M."/>
            <person name="Grigoriev I.V."/>
            <person name="Hibbett D.S."/>
        </authorList>
    </citation>
    <scope>NUCLEOTIDE SEQUENCE [LARGE SCALE GENOMIC DNA]</scope>
    <source>
        <strain evidence="2 3">HHB12029</strain>
    </source>
</reference>
<dbReference type="EMBL" id="KV427105">
    <property type="protein sequence ID" value="KZV78127.1"/>
    <property type="molecule type" value="Genomic_DNA"/>
</dbReference>
<evidence type="ECO:0000313" key="2">
    <source>
        <dbReference type="EMBL" id="KZV78127.1"/>
    </source>
</evidence>
<feature type="compositionally biased region" description="Basic and acidic residues" evidence="1">
    <location>
        <begin position="170"/>
        <end position="186"/>
    </location>
</feature>
<name>A0A166MKA3_EXIGL</name>
<accession>A0A166MKA3</accession>
<dbReference type="Proteomes" id="UP000077266">
    <property type="component" value="Unassembled WGS sequence"/>
</dbReference>
<feature type="compositionally biased region" description="Basic and acidic residues" evidence="1">
    <location>
        <begin position="148"/>
        <end position="157"/>
    </location>
</feature>
<dbReference type="AlphaFoldDB" id="A0A166MKA3"/>
<feature type="compositionally biased region" description="Basic residues" evidence="1">
    <location>
        <begin position="228"/>
        <end position="237"/>
    </location>
</feature>
<proteinExistence type="predicted"/>
<evidence type="ECO:0000313" key="3">
    <source>
        <dbReference type="Proteomes" id="UP000077266"/>
    </source>
</evidence>
<sequence>MHPTASYVLPKFGAPICPRRRYTKYRLAPPTLRITVQQPRLVSQLCAIAIFSTSDVHTKSEAPSYRPRLCTKPILASTTLISNVHRVSGCLPRFLVVPRSDEFGVTESDLTLLGLVTHGLRGIGDSPGRLTSIWTSRARAGLDPALAPHDRQIHSADVRSTAPRNLEASTHARRDETGPLRAEPRGQRMARQHARPPPTDAAGVDSTRDDINAPGTRPRGLPSATRDRRLRTRRSRL</sequence>
<organism evidence="2 3">
    <name type="scientific">Exidia glandulosa HHB12029</name>
    <dbReference type="NCBI Taxonomy" id="1314781"/>
    <lineage>
        <taxon>Eukaryota</taxon>
        <taxon>Fungi</taxon>
        <taxon>Dikarya</taxon>
        <taxon>Basidiomycota</taxon>
        <taxon>Agaricomycotina</taxon>
        <taxon>Agaricomycetes</taxon>
        <taxon>Auriculariales</taxon>
        <taxon>Exidiaceae</taxon>
        <taxon>Exidia</taxon>
    </lineage>
</organism>
<protein>
    <submittedName>
        <fullName evidence="2">Uncharacterized protein</fullName>
    </submittedName>
</protein>